<feature type="compositionally biased region" description="Polar residues" evidence="4">
    <location>
        <begin position="544"/>
        <end position="553"/>
    </location>
</feature>
<evidence type="ECO:0000256" key="4">
    <source>
        <dbReference type="SAM" id="MobiDB-lite"/>
    </source>
</evidence>
<sequence>MMAENEEDFKILQLLDKSISLIESSMRIARYIVWRPQNNTSEEKTLTNRIQTHTVTDKSTLEKYILENQTPSTCGGTCEHNQTSWINFFKQVEPFLCTCKTTGRSLLSTLSKLRNEEVPSQITRKFLNHQCRQISKALQMECLQKLQTDGPKILQSLDEQCEHLSDSADVKRKCSFAHNSFNAVDKVAQRLEQLEKERRERLKELAKFRSFQKEVSELITWTRKIADETLNNLVLLLRSSTDAAGVKDITIDFEKFFFGAWRQIEKAHDLVEECKTLNEVKGEDLKEAASNLGIQMKVFKERLEETRVHLENSSRCFLLLESCHDILEDDNKEQEEFVKLASRTGNSKLQDICKEVEKSRITQPQPPDKEKPEPDKVSDFAPKEANASSTPIKTPNSQIRRRSISSHAYIYHCSHHAAGENCNCDESDTESSSMSYRLKKRYLLTLQSGCSCHKKDTLERKNSATLDGIKEERESVENLLEKIDSGHNECKRCDSGVSTGDNSVGEESVVYRKKLQRTCSCQYCRGACVLCSGNSNSSSGGSNQDNTDSQQDSIMGDNGFVKSTSSDDNEDDSYLEEKRTVSPIAANKHLYCHASNIDLPSDSLYCNMDPKTQKTLKYIIKEMIETERDYVRSLDYVIVNYVPEISREDIPQALRGQRNIVFGNIEKIFEFHSQHFLRELEACENNPLQVGQIFLKHDKKFYLYALYNKNKPKSDTLMSEYGTLFFKSKQIELGDKMDLASYLLKPVQRMGKYALLLQQMMKACPPPPQNVSERITQDFDDLKLAEEMVRFQLRHGNDLLAMDSIRECDVNLKEQGRLLRQNEFLVWEGRSGKKSLRQVFLFEDLILFSKAKRFPDNKNLDLYYYKNSIKMTDIGLTPKVNDSLTKFEIWFRKRKPNDTFTLQSMSQEVKKAWTEELSQLLWKQAIRNRAVRMAEMSSMGIGNKPCLDIKPSADQISHRSISIAQLSRSAPRFRNSIAGSTPETCRNMKRPNSVISMSSVSSGSTSSGASGSAHHGPTNSISCDSACESPKPYHRSATLDSQCSMESGIIADISMGSDDGPELHVSTGF</sequence>
<keyword evidence="2" id="KW-0344">Guanine-nucleotide releasing factor</keyword>
<dbReference type="Proteomes" id="UP001516400">
    <property type="component" value="Unassembled WGS sequence"/>
</dbReference>
<dbReference type="SMART" id="SM00325">
    <property type="entry name" value="RhoGEF"/>
    <property type="match status" value="1"/>
</dbReference>
<dbReference type="EMBL" id="JABFTP020000083">
    <property type="protein sequence ID" value="KAL3275177.1"/>
    <property type="molecule type" value="Genomic_DNA"/>
</dbReference>
<evidence type="ECO:0000313" key="8">
    <source>
        <dbReference type="Proteomes" id="UP001516400"/>
    </source>
</evidence>
<dbReference type="SUPFAM" id="SSF48065">
    <property type="entry name" value="DBL homology domain (DH-domain)"/>
    <property type="match status" value="1"/>
</dbReference>
<dbReference type="InterPro" id="IPR035899">
    <property type="entry name" value="DBL_dom_sf"/>
</dbReference>
<proteinExistence type="predicted"/>
<dbReference type="PANTHER" id="PTHR45845:SF3">
    <property type="entry name" value="PURATROPHIN-1-LIKE, ISOFORM A"/>
    <property type="match status" value="1"/>
</dbReference>
<evidence type="ECO:0000256" key="2">
    <source>
        <dbReference type="ARBA" id="ARBA00022658"/>
    </source>
</evidence>
<feature type="compositionally biased region" description="Basic and acidic residues" evidence="4">
    <location>
        <begin position="367"/>
        <end position="382"/>
    </location>
</feature>
<evidence type="ECO:0000256" key="1">
    <source>
        <dbReference type="ARBA" id="ARBA00022553"/>
    </source>
</evidence>
<dbReference type="InterPro" id="IPR000219">
    <property type="entry name" value="DH_dom"/>
</dbReference>
<dbReference type="InterPro" id="IPR052231">
    <property type="entry name" value="Rho_GEF_signaling-related"/>
</dbReference>
<organism evidence="7 8">
    <name type="scientific">Cryptolaemus montrouzieri</name>
    <dbReference type="NCBI Taxonomy" id="559131"/>
    <lineage>
        <taxon>Eukaryota</taxon>
        <taxon>Metazoa</taxon>
        <taxon>Ecdysozoa</taxon>
        <taxon>Arthropoda</taxon>
        <taxon>Hexapoda</taxon>
        <taxon>Insecta</taxon>
        <taxon>Pterygota</taxon>
        <taxon>Neoptera</taxon>
        <taxon>Endopterygota</taxon>
        <taxon>Coleoptera</taxon>
        <taxon>Polyphaga</taxon>
        <taxon>Cucujiformia</taxon>
        <taxon>Coccinelloidea</taxon>
        <taxon>Coccinellidae</taxon>
        <taxon>Scymninae</taxon>
        <taxon>Scymnini</taxon>
        <taxon>Cryptolaemus</taxon>
    </lineage>
</organism>
<dbReference type="SUPFAM" id="SSF50729">
    <property type="entry name" value="PH domain-like"/>
    <property type="match status" value="1"/>
</dbReference>
<accession>A0ABD2N946</accession>
<dbReference type="CDD" id="cd13242">
    <property type="entry name" value="PH_puratrophin-1"/>
    <property type="match status" value="1"/>
</dbReference>
<dbReference type="InterPro" id="IPR055251">
    <property type="entry name" value="SOS1_NGEF_PH"/>
</dbReference>
<evidence type="ECO:0000313" key="7">
    <source>
        <dbReference type="EMBL" id="KAL3275177.1"/>
    </source>
</evidence>
<dbReference type="InterPro" id="IPR011993">
    <property type="entry name" value="PH-like_dom_sf"/>
</dbReference>
<dbReference type="GO" id="GO:0005085">
    <property type="term" value="F:guanyl-nucleotide exchange factor activity"/>
    <property type="evidence" value="ECO:0007669"/>
    <property type="project" value="UniProtKB-KW"/>
</dbReference>
<feature type="compositionally biased region" description="Polar residues" evidence="4">
    <location>
        <begin position="386"/>
        <end position="398"/>
    </location>
</feature>
<dbReference type="Gene3D" id="2.30.29.30">
    <property type="entry name" value="Pleckstrin-homology domain (PH domain)/Phosphotyrosine-binding domain (PTB)"/>
    <property type="match status" value="1"/>
</dbReference>
<dbReference type="PANTHER" id="PTHR45845">
    <property type="entry name" value="RHO GUANINE NUCLEOTIDE EXCHANGE FACTOR-RELATED"/>
    <property type="match status" value="1"/>
</dbReference>
<evidence type="ECO:0000259" key="5">
    <source>
        <dbReference type="PROSITE" id="PS50003"/>
    </source>
</evidence>
<dbReference type="Pfam" id="PF22697">
    <property type="entry name" value="SOS1_NGEF_PH"/>
    <property type="match status" value="1"/>
</dbReference>
<dbReference type="CDD" id="cd00160">
    <property type="entry name" value="RhoGEF"/>
    <property type="match status" value="1"/>
</dbReference>
<feature type="region of interest" description="Disordered" evidence="4">
    <location>
        <begin position="356"/>
        <end position="399"/>
    </location>
</feature>
<evidence type="ECO:0000256" key="3">
    <source>
        <dbReference type="SAM" id="Coils"/>
    </source>
</evidence>
<feature type="region of interest" description="Disordered" evidence="4">
    <location>
        <begin position="995"/>
        <end position="1019"/>
    </location>
</feature>
<feature type="domain" description="DH" evidence="6">
    <location>
        <begin position="615"/>
        <end position="799"/>
    </location>
</feature>
<dbReference type="PROSITE" id="PS50003">
    <property type="entry name" value="PH_DOMAIN"/>
    <property type="match status" value="1"/>
</dbReference>
<dbReference type="FunFam" id="2.30.29.30:FF:000078">
    <property type="entry name" value="Guanine nucleotide exchange factor DBS"/>
    <property type="match status" value="1"/>
</dbReference>
<gene>
    <name evidence="7" type="ORF">HHI36_019947</name>
</gene>
<reference evidence="7 8" key="1">
    <citation type="journal article" date="2021" name="BMC Biol.">
        <title>Horizontally acquired antibacterial genes associated with adaptive radiation of ladybird beetles.</title>
        <authorList>
            <person name="Li H.S."/>
            <person name="Tang X.F."/>
            <person name="Huang Y.H."/>
            <person name="Xu Z.Y."/>
            <person name="Chen M.L."/>
            <person name="Du X.Y."/>
            <person name="Qiu B.Y."/>
            <person name="Chen P.T."/>
            <person name="Zhang W."/>
            <person name="Slipinski A."/>
            <person name="Escalona H.E."/>
            <person name="Waterhouse R.M."/>
            <person name="Zwick A."/>
            <person name="Pang H."/>
        </authorList>
    </citation>
    <scope>NUCLEOTIDE SEQUENCE [LARGE SCALE GENOMIC DNA]</scope>
    <source>
        <strain evidence="7">SYSU2018</strain>
    </source>
</reference>
<feature type="compositionally biased region" description="Low complexity" evidence="4">
    <location>
        <begin position="995"/>
        <end position="1016"/>
    </location>
</feature>
<dbReference type="SMART" id="SM00233">
    <property type="entry name" value="PH"/>
    <property type="match status" value="1"/>
</dbReference>
<keyword evidence="1" id="KW-0597">Phosphoprotein</keyword>
<dbReference type="PROSITE" id="PS50010">
    <property type="entry name" value="DH_2"/>
    <property type="match status" value="1"/>
</dbReference>
<keyword evidence="3" id="KW-0175">Coiled coil</keyword>
<feature type="coiled-coil region" evidence="3">
    <location>
        <begin position="177"/>
        <end position="204"/>
    </location>
</feature>
<dbReference type="AlphaFoldDB" id="A0ABD2N946"/>
<dbReference type="InterPro" id="IPR001849">
    <property type="entry name" value="PH_domain"/>
</dbReference>
<evidence type="ECO:0008006" key="9">
    <source>
        <dbReference type="Google" id="ProtNLM"/>
    </source>
</evidence>
<feature type="region of interest" description="Disordered" evidence="4">
    <location>
        <begin position="535"/>
        <end position="577"/>
    </location>
</feature>
<dbReference type="Pfam" id="PF00621">
    <property type="entry name" value="RhoGEF"/>
    <property type="match status" value="1"/>
</dbReference>
<feature type="domain" description="PH" evidence="5">
    <location>
        <begin position="811"/>
        <end position="922"/>
    </location>
</feature>
<name>A0ABD2N946_9CUCU</name>
<dbReference type="Gene3D" id="1.20.900.10">
    <property type="entry name" value="Dbl homology (DH) domain"/>
    <property type="match status" value="1"/>
</dbReference>
<dbReference type="Gene3D" id="1.20.58.60">
    <property type="match status" value="1"/>
</dbReference>
<comment type="caution">
    <text evidence="7">The sequence shown here is derived from an EMBL/GenBank/DDBJ whole genome shotgun (WGS) entry which is preliminary data.</text>
</comment>
<protein>
    <recommendedName>
        <fullName evidence="9">Puratrophin-1</fullName>
    </recommendedName>
</protein>
<keyword evidence="8" id="KW-1185">Reference proteome</keyword>
<evidence type="ECO:0000259" key="6">
    <source>
        <dbReference type="PROSITE" id="PS50010"/>
    </source>
</evidence>